<evidence type="ECO:0000256" key="2">
    <source>
        <dbReference type="ARBA" id="ARBA00022448"/>
    </source>
</evidence>
<feature type="transmembrane region" description="Helical" evidence="8">
    <location>
        <begin position="183"/>
        <end position="203"/>
    </location>
</feature>
<feature type="transmembrane region" description="Helical" evidence="8">
    <location>
        <begin position="151"/>
        <end position="171"/>
    </location>
</feature>
<reference evidence="9" key="1">
    <citation type="journal article" date="2021" name="Front. Microbiol.">
        <title>Comprehensive Comparative Genomics and Phenotyping of Methylobacterium Species.</title>
        <authorList>
            <person name="Alessa O."/>
            <person name="Ogura Y."/>
            <person name="Fujitani Y."/>
            <person name="Takami H."/>
            <person name="Hayashi T."/>
            <person name="Sahin N."/>
            <person name="Tani A."/>
        </authorList>
    </citation>
    <scope>NUCLEOTIDE SEQUENCE</scope>
    <source>
        <strain evidence="9">KCTC 52305</strain>
    </source>
</reference>
<feature type="transmembrane region" description="Helical" evidence="8">
    <location>
        <begin position="356"/>
        <end position="380"/>
    </location>
</feature>
<dbReference type="PANTHER" id="PTHR43549">
    <property type="entry name" value="MULTIDRUG RESISTANCE PROTEIN YPNP-RELATED"/>
    <property type="match status" value="1"/>
</dbReference>
<feature type="transmembrane region" description="Helical" evidence="8">
    <location>
        <begin position="209"/>
        <end position="229"/>
    </location>
</feature>
<evidence type="ECO:0000256" key="8">
    <source>
        <dbReference type="SAM" id="Phobius"/>
    </source>
</evidence>
<feature type="transmembrane region" description="Helical" evidence="8">
    <location>
        <begin position="332"/>
        <end position="349"/>
    </location>
</feature>
<evidence type="ECO:0008006" key="11">
    <source>
        <dbReference type="Google" id="ProtNLM"/>
    </source>
</evidence>
<feature type="transmembrane region" description="Helical" evidence="8">
    <location>
        <begin position="427"/>
        <end position="448"/>
    </location>
</feature>
<dbReference type="InterPro" id="IPR048279">
    <property type="entry name" value="MdtK-like"/>
</dbReference>
<dbReference type="InterPro" id="IPR002528">
    <property type="entry name" value="MATE_fam"/>
</dbReference>
<evidence type="ECO:0000256" key="1">
    <source>
        <dbReference type="ARBA" id="ARBA00004429"/>
    </source>
</evidence>
<evidence type="ECO:0000313" key="10">
    <source>
        <dbReference type="Proteomes" id="UP001055167"/>
    </source>
</evidence>
<accession>A0ABQ4QXE3</accession>
<keyword evidence="6 8" id="KW-0472">Membrane</keyword>
<protein>
    <recommendedName>
        <fullName evidence="11">Multidrug resistance protein NorM</fullName>
    </recommendedName>
</protein>
<proteinExistence type="predicted"/>
<feature type="transmembrane region" description="Helical" evidence="8">
    <location>
        <begin position="31"/>
        <end position="58"/>
    </location>
</feature>
<dbReference type="PANTHER" id="PTHR43549:SF2">
    <property type="entry name" value="MULTIDRUG RESISTANCE PROTEIN NORM-RELATED"/>
    <property type="match status" value="1"/>
</dbReference>
<sequence length="487" mass="48891">MREAPPPAGPVPAAGPAPPAYFVTGSTLRHVLVMAATGSVGLMAIFVVDLLSLLYVSWLGDPTLTAAVGFATIVQIFAVSINIGMMIAIGALISRALGSGDVPGARRLAASAMMLSLAGSVLVVAGLLPLLDPALALIGAGPDTVPVARTFLWIALPSNLAMAAGMGFSGVLRALGDARRAMYVTLAGAAVTAILDPVLIFGLGLGVEGAAVTVVLARLAFAAVGWSGAVGVHRMVARPAASAILADAGVILRIALPTVLTNLAPPVASAYLTHVMAGFGTATLAGNAVVERLIPVAFGGLFALSGAVGPILGQNWGAGRFDRMRATLRDAALVTGLYVLVVWLALVLGRDALVRLFALDGAAADLLVFFCLVGGAVWFFNGLLFLGNASFNNLGFPLLSTACNWGRATLGTMPFALAGARLAGPEGALAGTGFGSAIFGVAGLAAAFRVVGVLEARAAGPRGDAAAEPPRSPGPGRAVAPGLTRRS</sequence>
<feature type="transmembrane region" description="Helical" evidence="8">
    <location>
        <begin position="293"/>
        <end position="312"/>
    </location>
</feature>
<evidence type="ECO:0000256" key="4">
    <source>
        <dbReference type="ARBA" id="ARBA00022692"/>
    </source>
</evidence>
<keyword evidence="5 8" id="KW-1133">Transmembrane helix</keyword>
<comment type="subcellular location">
    <subcellularLocation>
        <location evidence="1">Cell inner membrane</location>
        <topology evidence="1">Multi-pass membrane protein</topology>
    </subcellularLocation>
</comment>
<reference evidence="9" key="2">
    <citation type="submission" date="2021-08" db="EMBL/GenBank/DDBJ databases">
        <authorList>
            <person name="Tani A."/>
            <person name="Ola A."/>
            <person name="Ogura Y."/>
            <person name="Katsura K."/>
            <person name="Hayashi T."/>
        </authorList>
    </citation>
    <scope>NUCLEOTIDE SEQUENCE</scope>
    <source>
        <strain evidence="9">KCTC 52305</strain>
    </source>
</reference>
<dbReference type="Pfam" id="PF01554">
    <property type="entry name" value="MatE"/>
    <property type="match status" value="2"/>
</dbReference>
<evidence type="ECO:0000313" key="9">
    <source>
        <dbReference type="EMBL" id="GJD50070.1"/>
    </source>
</evidence>
<evidence type="ECO:0000256" key="6">
    <source>
        <dbReference type="ARBA" id="ARBA00023136"/>
    </source>
</evidence>
<comment type="caution">
    <text evidence="9">The sequence shown here is derived from an EMBL/GenBank/DDBJ whole genome shotgun (WGS) entry which is preliminary data.</text>
</comment>
<dbReference type="EMBL" id="BPQH01000008">
    <property type="protein sequence ID" value="GJD50070.1"/>
    <property type="molecule type" value="Genomic_DNA"/>
</dbReference>
<dbReference type="RefSeq" id="WP_128562913.1">
    <property type="nucleotide sequence ID" value="NZ_BPQH01000008.1"/>
</dbReference>
<evidence type="ECO:0000256" key="5">
    <source>
        <dbReference type="ARBA" id="ARBA00022989"/>
    </source>
</evidence>
<dbReference type="Proteomes" id="UP001055167">
    <property type="component" value="Unassembled WGS sequence"/>
</dbReference>
<organism evidence="9 10">
    <name type="scientific">Methylobacterium crusticola</name>
    <dbReference type="NCBI Taxonomy" id="1697972"/>
    <lineage>
        <taxon>Bacteria</taxon>
        <taxon>Pseudomonadati</taxon>
        <taxon>Pseudomonadota</taxon>
        <taxon>Alphaproteobacteria</taxon>
        <taxon>Hyphomicrobiales</taxon>
        <taxon>Methylobacteriaceae</taxon>
        <taxon>Methylobacterium</taxon>
    </lineage>
</organism>
<gene>
    <name evidence="9" type="ORF">OPKNFCMD_2806</name>
</gene>
<evidence type="ECO:0000256" key="7">
    <source>
        <dbReference type="SAM" id="MobiDB-lite"/>
    </source>
</evidence>
<feature type="compositionally biased region" description="Low complexity" evidence="7">
    <location>
        <begin position="460"/>
        <end position="469"/>
    </location>
</feature>
<dbReference type="PIRSF" id="PIRSF006603">
    <property type="entry name" value="DinF"/>
    <property type="match status" value="1"/>
</dbReference>
<evidence type="ECO:0000256" key="3">
    <source>
        <dbReference type="ARBA" id="ARBA00022475"/>
    </source>
</evidence>
<keyword evidence="3" id="KW-1003">Cell membrane</keyword>
<feature type="region of interest" description="Disordered" evidence="7">
    <location>
        <begin position="460"/>
        <end position="487"/>
    </location>
</feature>
<name>A0ABQ4QXE3_9HYPH</name>
<feature type="transmembrane region" description="Helical" evidence="8">
    <location>
        <begin position="64"/>
        <end position="97"/>
    </location>
</feature>
<keyword evidence="2" id="KW-0813">Transport</keyword>
<feature type="transmembrane region" description="Helical" evidence="8">
    <location>
        <begin position="236"/>
        <end position="256"/>
    </location>
</feature>
<dbReference type="InterPro" id="IPR052031">
    <property type="entry name" value="Membrane_Transporter-Flippase"/>
</dbReference>
<feature type="transmembrane region" description="Helical" evidence="8">
    <location>
        <begin position="268"/>
        <end position="286"/>
    </location>
</feature>
<feature type="transmembrane region" description="Helical" evidence="8">
    <location>
        <begin position="109"/>
        <end position="131"/>
    </location>
</feature>
<keyword evidence="10" id="KW-1185">Reference proteome</keyword>
<keyword evidence="4 8" id="KW-0812">Transmembrane</keyword>